<dbReference type="EMBL" id="BMCM01000001">
    <property type="protein sequence ID" value="GGD70169.1"/>
    <property type="molecule type" value="Genomic_DNA"/>
</dbReference>
<evidence type="ECO:0000313" key="4">
    <source>
        <dbReference type="Proteomes" id="UP000629365"/>
    </source>
</evidence>
<name>A0ABQ1RH65_9MICO</name>
<comment type="caution">
    <text evidence="3">The sequence shown here is derived from an EMBL/GenBank/DDBJ whole genome shotgun (WGS) entry which is preliminary data.</text>
</comment>
<keyword evidence="3" id="KW-0418">Kinase</keyword>
<protein>
    <submittedName>
        <fullName evidence="3">Sugar kinase</fullName>
    </submittedName>
</protein>
<dbReference type="PANTHER" id="PTHR18964">
    <property type="entry name" value="ROK (REPRESSOR, ORF, KINASE) FAMILY"/>
    <property type="match status" value="1"/>
</dbReference>
<dbReference type="RefSeq" id="WP_188435580.1">
    <property type="nucleotide sequence ID" value="NZ_BMCM01000001.1"/>
</dbReference>
<feature type="region of interest" description="Disordered" evidence="2">
    <location>
        <begin position="1"/>
        <end position="21"/>
    </location>
</feature>
<dbReference type="InterPro" id="IPR036390">
    <property type="entry name" value="WH_DNA-bd_sf"/>
</dbReference>
<reference evidence="4" key="1">
    <citation type="journal article" date="2019" name="Int. J. Syst. Evol. Microbiol.">
        <title>The Global Catalogue of Microorganisms (GCM) 10K type strain sequencing project: providing services to taxonomists for standard genome sequencing and annotation.</title>
        <authorList>
            <consortium name="The Broad Institute Genomics Platform"/>
            <consortium name="The Broad Institute Genome Sequencing Center for Infectious Disease"/>
            <person name="Wu L."/>
            <person name="Ma J."/>
        </authorList>
    </citation>
    <scope>NUCLEOTIDE SEQUENCE [LARGE SCALE GENOMIC DNA]</scope>
    <source>
        <strain evidence="4">CCM 7640</strain>
    </source>
</reference>
<organism evidence="3 4">
    <name type="scientific">Microbacterium murale</name>
    <dbReference type="NCBI Taxonomy" id="1081040"/>
    <lineage>
        <taxon>Bacteria</taxon>
        <taxon>Bacillati</taxon>
        <taxon>Actinomycetota</taxon>
        <taxon>Actinomycetes</taxon>
        <taxon>Micrococcales</taxon>
        <taxon>Microbacteriaceae</taxon>
        <taxon>Microbacterium</taxon>
    </lineage>
</organism>
<keyword evidence="3" id="KW-0808">Transferase</keyword>
<dbReference type="InterPro" id="IPR043129">
    <property type="entry name" value="ATPase_NBD"/>
</dbReference>
<dbReference type="SUPFAM" id="SSF46785">
    <property type="entry name" value="Winged helix' DNA-binding domain"/>
    <property type="match status" value="1"/>
</dbReference>
<proteinExistence type="inferred from homology"/>
<evidence type="ECO:0000256" key="1">
    <source>
        <dbReference type="ARBA" id="ARBA00006479"/>
    </source>
</evidence>
<dbReference type="InterPro" id="IPR036388">
    <property type="entry name" value="WH-like_DNA-bd_sf"/>
</dbReference>
<dbReference type="Gene3D" id="3.30.420.40">
    <property type="match status" value="2"/>
</dbReference>
<dbReference type="SUPFAM" id="SSF53067">
    <property type="entry name" value="Actin-like ATPase domain"/>
    <property type="match status" value="1"/>
</dbReference>
<accession>A0ABQ1RH65</accession>
<dbReference type="PANTHER" id="PTHR18964:SF173">
    <property type="entry name" value="GLUCOKINASE"/>
    <property type="match status" value="1"/>
</dbReference>
<comment type="similarity">
    <text evidence="1">Belongs to the ROK (NagC/XylR) family.</text>
</comment>
<dbReference type="GO" id="GO:0016301">
    <property type="term" value="F:kinase activity"/>
    <property type="evidence" value="ECO:0007669"/>
    <property type="project" value="UniProtKB-KW"/>
</dbReference>
<dbReference type="Proteomes" id="UP000629365">
    <property type="component" value="Unassembled WGS sequence"/>
</dbReference>
<evidence type="ECO:0000256" key="2">
    <source>
        <dbReference type="SAM" id="MobiDB-lite"/>
    </source>
</evidence>
<evidence type="ECO:0000313" key="3">
    <source>
        <dbReference type="EMBL" id="GGD70169.1"/>
    </source>
</evidence>
<gene>
    <name evidence="3" type="ORF">GCM10007269_11740</name>
</gene>
<dbReference type="Pfam" id="PF00480">
    <property type="entry name" value="ROK"/>
    <property type="match status" value="1"/>
</dbReference>
<dbReference type="Gene3D" id="1.10.10.10">
    <property type="entry name" value="Winged helix-like DNA-binding domain superfamily/Winged helix DNA-binding domain"/>
    <property type="match status" value="1"/>
</dbReference>
<dbReference type="InterPro" id="IPR000600">
    <property type="entry name" value="ROK"/>
</dbReference>
<sequence length="405" mass="42062">MVFDTDVPSSPATVRGDARRAQPLQVSPGEVLEQIRDGRAQTISELAREFGVARSTVTDRIQTLLGAALINFADDEPTAGRGRPAGRFAFNAKAGSVLAAHVGMSGTMVALTDLAGNVVWSTQVQLDLQANGLDDLEGLLRKAFADALDTTDPRQLFAIGIGLPGDLEIGHQAHAGKPGATWVEGLRTRLEAEFGCMALVDKDVNCIAVGELTTMTVNPKVLVSLKVGTVIAAGLAIDGTIVQGAAGQFGEIGHIKITGNDRLCACGSVGCLNTVASGKALAEQLTAEGIAVDTARDVAELASRGVPEASRIVRRAGLTIGKVLATAINMLNPDVIAVWGYLVEAGDSFFAGLQEGIIRDALPASAREIRLERSHLGDNAGLRGAALAAINQALAPERVDARVIA</sequence>
<keyword evidence="4" id="KW-1185">Reference proteome</keyword>